<feature type="region of interest" description="Disordered" evidence="1">
    <location>
        <begin position="258"/>
        <end position="308"/>
    </location>
</feature>
<sequence length="732" mass="83655">MGYIDGDSPRPPAEKRPPAPPPAPPTTTKRLCKDRESPISSLVDIPTPLNTVKMRERNSPRKIKNSSRYSGLHHPLNLEEKNMNRLSWHGKDHSTLIKVDWPVENSSVSNLTTSTLNSTPLTPVTPVYDPLESDSEVSETNKRTIKISNCDNCEQEKCLKCELKAADSEINVDPKDSLDPSPIHSTDISYQNLNRLSAVSTSSNSESDKKRQYENCDVMKIMTSSHESSSSFSNASLTKQSDDYETFNFNRPNYINLQSSSTSKSSPGSPLKSPLKSTISITFRSPTKTKTPDYEPIDNLDTPTNDRDSVYEDIDLEKNLSIVEEASVPETDASLPTQQACQPEDFKDLIILETPTEQGIDVYSQVKFFKKSIEEVNAMLLETPEKELHYENVGFKHKEYENINVDALKICDKDLSINIDNKEPNIEKENGNIIKVSNLNVRELANRFESPTEQKGPFTFEKFKAEIKYPSLERKEEDKKINKESRKKDLTIKLPPPVSPKTYKLSKHSCNARSLDENAFIKEFGDDKTYVDRRKSLEVKEKQNKVLPDLNLNIEEGKTECVTPTTENKISLVQRFEKRPTDLKALLNFDTEKKLSRERIEKYKEERRIFLREKYSSQSFRSNPEQLTRIKIKKEQDRIETCDRLKEELPKFERRNTVDLGQRMRFSLAKSVNNLDTIPSPSSPEKKLELKRDGESSNGAGRKEFDRKEKISPSYNIKDMAALFEQKSQTNG</sequence>
<feature type="compositionally biased region" description="Polar residues" evidence="1">
    <location>
        <begin position="279"/>
        <end position="289"/>
    </location>
</feature>
<accession>A0A9P0CAC8</accession>
<dbReference type="EMBL" id="OU893337">
    <property type="protein sequence ID" value="CAH0761941.1"/>
    <property type="molecule type" value="Genomic_DNA"/>
</dbReference>
<keyword evidence="3" id="KW-1185">Reference proteome</keyword>
<feature type="region of interest" description="Disordered" evidence="1">
    <location>
        <begin position="674"/>
        <end position="717"/>
    </location>
</feature>
<dbReference type="Proteomes" id="UP001153714">
    <property type="component" value="Chromosome 6"/>
</dbReference>
<evidence type="ECO:0000256" key="1">
    <source>
        <dbReference type="SAM" id="MobiDB-lite"/>
    </source>
</evidence>
<reference evidence="2" key="2">
    <citation type="submission" date="2022-10" db="EMBL/GenBank/DDBJ databases">
        <authorList>
            <consortium name="ENA_rothamsted_submissions"/>
            <consortium name="culmorum"/>
            <person name="King R."/>
        </authorList>
    </citation>
    <scope>NUCLEOTIDE SEQUENCE</scope>
</reference>
<dbReference type="OrthoDB" id="5873004at2759"/>
<evidence type="ECO:0000313" key="3">
    <source>
        <dbReference type="Proteomes" id="UP001153714"/>
    </source>
</evidence>
<organism evidence="2 3">
    <name type="scientific">Diatraea saccharalis</name>
    <name type="common">sugarcane borer</name>
    <dbReference type="NCBI Taxonomy" id="40085"/>
    <lineage>
        <taxon>Eukaryota</taxon>
        <taxon>Metazoa</taxon>
        <taxon>Ecdysozoa</taxon>
        <taxon>Arthropoda</taxon>
        <taxon>Hexapoda</taxon>
        <taxon>Insecta</taxon>
        <taxon>Pterygota</taxon>
        <taxon>Neoptera</taxon>
        <taxon>Endopterygota</taxon>
        <taxon>Lepidoptera</taxon>
        <taxon>Glossata</taxon>
        <taxon>Ditrysia</taxon>
        <taxon>Pyraloidea</taxon>
        <taxon>Crambidae</taxon>
        <taxon>Crambinae</taxon>
        <taxon>Diatraea</taxon>
    </lineage>
</organism>
<proteinExistence type="predicted"/>
<feature type="compositionally biased region" description="Basic and acidic residues" evidence="1">
    <location>
        <begin position="684"/>
        <end position="711"/>
    </location>
</feature>
<name>A0A9P0CAC8_9NEOP</name>
<evidence type="ECO:0000313" key="2">
    <source>
        <dbReference type="EMBL" id="CAH0761941.1"/>
    </source>
</evidence>
<protein>
    <submittedName>
        <fullName evidence="2">Uncharacterized protein</fullName>
    </submittedName>
</protein>
<feature type="region of interest" description="Disordered" evidence="1">
    <location>
        <begin position="1"/>
        <end position="47"/>
    </location>
</feature>
<gene>
    <name evidence="2" type="ORF">DIATSA_LOCUS11949</name>
</gene>
<dbReference type="AlphaFoldDB" id="A0A9P0CAC8"/>
<reference evidence="2" key="1">
    <citation type="submission" date="2021-12" db="EMBL/GenBank/DDBJ databases">
        <authorList>
            <person name="King R."/>
        </authorList>
    </citation>
    <scope>NUCLEOTIDE SEQUENCE</scope>
</reference>
<feature type="compositionally biased region" description="Low complexity" evidence="1">
    <location>
        <begin position="259"/>
        <end position="278"/>
    </location>
</feature>